<evidence type="ECO:0000256" key="1">
    <source>
        <dbReference type="SAM" id="SignalP"/>
    </source>
</evidence>
<dbReference type="InterPro" id="IPR025388">
    <property type="entry name" value="Alginate_export_dom"/>
</dbReference>
<dbReference type="PROSITE" id="PS51257">
    <property type="entry name" value="PROKAR_LIPOPROTEIN"/>
    <property type="match status" value="1"/>
</dbReference>
<dbReference type="Gene3D" id="2.40.160.100">
    <property type="match status" value="1"/>
</dbReference>
<dbReference type="InterPro" id="IPR053728">
    <property type="entry name" value="Alginate_Permeability_Chnl"/>
</dbReference>
<dbReference type="AlphaFoldDB" id="A0A149PER8"/>
<feature type="domain" description="Alginate export" evidence="2">
    <location>
        <begin position="108"/>
        <end position="493"/>
    </location>
</feature>
<feature type="chain" id="PRO_5007551138" description="Alginate export domain-containing protein" evidence="1">
    <location>
        <begin position="34"/>
        <end position="500"/>
    </location>
</feature>
<dbReference type="STRING" id="1399968.CI15_30985"/>
<comment type="caution">
    <text evidence="3">The sequence shown here is derived from an EMBL/GenBank/DDBJ whole genome shotgun (WGS) entry which is preliminary data.</text>
</comment>
<dbReference type="EMBL" id="LRBG01000038">
    <property type="protein sequence ID" value="KXU83502.1"/>
    <property type="molecule type" value="Genomic_DNA"/>
</dbReference>
<evidence type="ECO:0000313" key="4">
    <source>
        <dbReference type="Proteomes" id="UP000075613"/>
    </source>
</evidence>
<evidence type="ECO:0000259" key="2">
    <source>
        <dbReference type="Pfam" id="PF13372"/>
    </source>
</evidence>
<proteinExistence type="predicted"/>
<protein>
    <recommendedName>
        <fullName evidence="2">Alginate export domain-containing protein</fullName>
    </recommendedName>
</protein>
<sequence length="500" mass="55235">MVSTARRGRRFEKAASVTVCAGLLLVFAAAACADAPAQPAANMSLAADTDSGATAAARTPSATCDAKRPVVMFNRWQEDWSVLANPCVPRKPLDSLKYIPLGADPSSYLSLGMNLRERIESNNATLFGIGTQSDTYLLQRLQVHADMHLADHWQFFVQLEDARPFGKNVVTPVDKNPLDLEQAFVTYTGALGGGTFKFRVGRQEMAFDLQRFISVRDGPNVRQAYDAIWADYEYQQWRFIAYATQPVQYRDVTVFDDVSNRNLTFSGVRFERKSAGPGDLSGYWSLYSRSNAQYLDASGPERRDVWDTRYSGSYGRFNWDIEGMLQTGTVGNDTILAWAIGSIAGYKLDMPWSPQVSVQVDAASGDRHPHGGRLETFNPLFPNGYYFTLAGYTSYANLIHIKPSITLKPTTSLALLGALGFQWRQTTADAVYQQPLQPVPGTAGKGSLWTGMYLQLRADWTIAANLIGSIEAVHFQVGNSIRQAGGRNADYAGIELKYGW</sequence>
<dbReference type="OrthoDB" id="311329at2"/>
<reference evidence="3 4" key="1">
    <citation type="journal article" date="2015" name="Int. J. Syst. Evol. Microbiol.">
        <title>Burkholderia monticola sp. nov., isolated from mountain soil.</title>
        <authorList>
            <person name="Baek I."/>
            <person name="Seo B."/>
            <person name="Lee I."/>
            <person name="Yi H."/>
            <person name="Chun J."/>
        </authorList>
    </citation>
    <scope>NUCLEOTIDE SEQUENCE [LARGE SCALE GENOMIC DNA]</scope>
    <source>
        <strain evidence="3 4">JC2948</strain>
    </source>
</reference>
<accession>A0A149PER8</accession>
<dbReference type="Pfam" id="PF13372">
    <property type="entry name" value="Alginate_exp"/>
    <property type="match status" value="1"/>
</dbReference>
<keyword evidence="4" id="KW-1185">Reference proteome</keyword>
<keyword evidence="1" id="KW-0732">Signal</keyword>
<name>A0A149PER8_9BURK</name>
<evidence type="ECO:0000313" key="3">
    <source>
        <dbReference type="EMBL" id="KXU83502.1"/>
    </source>
</evidence>
<dbReference type="Proteomes" id="UP000075613">
    <property type="component" value="Unassembled WGS sequence"/>
</dbReference>
<organism evidence="3 4">
    <name type="scientific">Paraburkholderia monticola</name>
    <dbReference type="NCBI Taxonomy" id="1399968"/>
    <lineage>
        <taxon>Bacteria</taxon>
        <taxon>Pseudomonadati</taxon>
        <taxon>Pseudomonadota</taxon>
        <taxon>Betaproteobacteria</taxon>
        <taxon>Burkholderiales</taxon>
        <taxon>Burkholderiaceae</taxon>
        <taxon>Paraburkholderia</taxon>
    </lineage>
</organism>
<feature type="signal peptide" evidence="1">
    <location>
        <begin position="1"/>
        <end position="33"/>
    </location>
</feature>
<gene>
    <name evidence="3" type="ORF">CI15_30985</name>
</gene>